<dbReference type="SMART" id="SM00672">
    <property type="entry name" value="CAP10"/>
    <property type="match status" value="1"/>
</dbReference>
<dbReference type="AlphaFoldDB" id="A0AAD9CY49"/>
<dbReference type="PANTHER" id="PTHR12203:SF118">
    <property type="entry name" value="BETA-1,2-XYLOSYLTRANSFERASE 1"/>
    <property type="match status" value="1"/>
</dbReference>
<evidence type="ECO:0000313" key="3">
    <source>
        <dbReference type="Proteomes" id="UP001182556"/>
    </source>
</evidence>
<gene>
    <name evidence="2" type="ORF">DB88DRAFT_493097</name>
</gene>
<dbReference type="EMBL" id="JAODAN010000007">
    <property type="protein sequence ID" value="KAK1922899.1"/>
    <property type="molecule type" value="Genomic_DNA"/>
</dbReference>
<keyword evidence="3" id="KW-1185">Reference proteome</keyword>
<dbReference type="GO" id="GO:0016740">
    <property type="term" value="F:transferase activity"/>
    <property type="evidence" value="ECO:0007669"/>
    <property type="project" value="UniProtKB-KW"/>
</dbReference>
<feature type="domain" description="Glycosyl transferase CAP10" evidence="1">
    <location>
        <begin position="314"/>
        <end position="596"/>
    </location>
</feature>
<dbReference type="InterPro" id="IPR051091">
    <property type="entry name" value="O-Glucosyltr/Glycosyltrsf_90"/>
</dbReference>
<organism evidence="2 3">
    <name type="scientific">Papiliotrema laurentii</name>
    <name type="common">Cryptococcus laurentii</name>
    <dbReference type="NCBI Taxonomy" id="5418"/>
    <lineage>
        <taxon>Eukaryota</taxon>
        <taxon>Fungi</taxon>
        <taxon>Dikarya</taxon>
        <taxon>Basidiomycota</taxon>
        <taxon>Agaricomycotina</taxon>
        <taxon>Tremellomycetes</taxon>
        <taxon>Tremellales</taxon>
        <taxon>Rhynchogastremaceae</taxon>
        <taxon>Papiliotrema</taxon>
    </lineage>
</organism>
<dbReference type="Pfam" id="PF05686">
    <property type="entry name" value="Glyco_transf_90"/>
    <property type="match status" value="1"/>
</dbReference>
<keyword evidence="2" id="KW-0808">Transferase</keyword>
<proteinExistence type="predicted"/>
<dbReference type="InterPro" id="IPR006598">
    <property type="entry name" value="CAP10"/>
</dbReference>
<evidence type="ECO:0000313" key="2">
    <source>
        <dbReference type="EMBL" id="KAK1922899.1"/>
    </source>
</evidence>
<sequence length="604" mass="70227">MSLSRIFRRRASRVLVFLFVGLLIVLFALPGSSSSRFSQYFPGGSYAPPKTVLQYGKNGLAGNWTLGDRIHPIEELMERGRIKWANLLRRQSKTLEEAVDTYRRRYGRNPPKGFDKWWAWARENNVKILDDYDQVHSDTNLFWALSPETFRKKCQALKTQDSSFITHLDPHGPSWSDGVNPNFRADDLMDLLEPIAQYLPDYVEFTTSTHDLGSLIIGDDQKVFLEEKIAKGEYATEEELRPFEDGNRHRDRGVPGLASACPEDSPAWLESLRIHESGGKPKGPRPELIPVDAQHPFLIHDQKATYDYCYNTELIKFHGGLSWDAPKGPVMRPMFHQSKFYRNAEIVLTPLDYYYNATLRGAQNQFLSWEEKDIAKLHWRGKATGDSYSHRDDFNWRNSHRVRLHRMTHEKEGSKEIYVKSRRTGGWELQRWETKTINEAYTDVGLTDGPMQCSKEDGTCQEMQEQIDWSPRVEPSIAAKYKYVIDVDGNGWSSRFHRLLLSGSVNLKSTIYPEFFTDWLIPWYHYVPIQPSYSELYLILSFFIGVPGSPSTGHDDLAQEIAENGRKFAMEHWRWEDMQSYMFRLLLEYIRLGKDDREAWEYAS</sequence>
<dbReference type="Proteomes" id="UP001182556">
    <property type="component" value="Unassembled WGS sequence"/>
</dbReference>
<dbReference type="PANTHER" id="PTHR12203">
    <property type="entry name" value="KDEL LYS-ASP-GLU-LEU CONTAINING - RELATED"/>
    <property type="match status" value="1"/>
</dbReference>
<comment type="caution">
    <text evidence="2">The sequence shown here is derived from an EMBL/GenBank/DDBJ whole genome shotgun (WGS) entry which is preliminary data.</text>
</comment>
<accession>A0AAD9CY49</accession>
<evidence type="ECO:0000259" key="1">
    <source>
        <dbReference type="SMART" id="SM00672"/>
    </source>
</evidence>
<reference evidence="2" key="1">
    <citation type="submission" date="2023-02" db="EMBL/GenBank/DDBJ databases">
        <title>Identification and recombinant expression of a fungal hydrolase from Papiliotrema laurentii that hydrolyzes apple cutin and clears colloidal polyester polyurethane.</title>
        <authorList>
            <consortium name="DOE Joint Genome Institute"/>
            <person name="Roman V.A."/>
            <person name="Bojanowski C."/>
            <person name="Crable B.R."/>
            <person name="Wagner D.N."/>
            <person name="Hung C.S."/>
            <person name="Nadeau L.J."/>
            <person name="Schratz L."/>
            <person name="Haridas S."/>
            <person name="Pangilinan J."/>
            <person name="Lipzen A."/>
            <person name="Na H."/>
            <person name="Yan M."/>
            <person name="Ng V."/>
            <person name="Grigoriev I.V."/>
            <person name="Spatafora J.W."/>
            <person name="Barlow D."/>
            <person name="Biffinger J."/>
            <person name="Kelley-Loughnane N."/>
            <person name="Varaljay V.A."/>
            <person name="Crookes-Goodson W.J."/>
        </authorList>
    </citation>
    <scope>NUCLEOTIDE SEQUENCE</scope>
    <source>
        <strain evidence="2">5307AH</strain>
    </source>
</reference>
<protein>
    <submittedName>
        <fullName evidence="2">Glycosyl transferase family 90-domain-containing protein</fullName>
    </submittedName>
</protein>
<name>A0AAD9CY49_PAPLA</name>